<dbReference type="Proteomes" id="UP001054252">
    <property type="component" value="Unassembled WGS sequence"/>
</dbReference>
<evidence type="ECO:0000256" key="1">
    <source>
        <dbReference type="ARBA" id="ARBA00004496"/>
    </source>
</evidence>
<evidence type="ECO:0000256" key="4">
    <source>
        <dbReference type="ARBA" id="ARBA00022864"/>
    </source>
</evidence>
<reference evidence="8 9" key="1">
    <citation type="journal article" date="2021" name="Commun. Biol.">
        <title>The genome of Shorea leprosula (Dipterocarpaceae) highlights the ecological relevance of drought in aseasonal tropical rainforests.</title>
        <authorList>
            <person name="Ng K.K.S."/>
            <person name="Kobayashi M.J."/>
            <person name="Fawcett J.A."/>
            <person name="Hatakeyama M."/>
            <person name="Paape T."/>
            <person name="Ng C.H."/>
            <person name="Ang C.C."/>
            <person name="Tnah L.H."/>
            <person name="Lee C.T."/>
            <person name="Nishiyama T."/>
            <person name="Sese J."/>
            <person name="O'Brien M.J."/>
            <person name="Copetti D."/>
            <person name="Mohd Noor M.I."/>
            <person name="Ong R.C."/>
            <person name="Putra M."/>
            <person name="Sireger I.Z."/>
            <person name="Indrioko S."/>
            <person name="Kosugi Y."/>
            <person name="Izuno A."/>
            <person name="Isagi Y."/>
            <person name="Lee S.L."/>
            <person name="Shimizu K.K."/>
        </authorList>
    </citation>
    <scope>NUCLEOTIDE SEQUENCE [LARGE SCALE GENOMIC DNA]</scope>
    <source>
        <strain evidence="8">214</strain>
    </source>
</reference>
<evidence type="ECO:0000256" key="2">
    <source>
        <dbReference type="ARBA" id="ARBA00022490"/>
    </source>
</evidence>
<keyword evidence="2" id="KW-0963">Cytoplasm</keyword>
<comment type="similarity">
    <text evidence="6">Belongs to the SOFL plant protein family.</text>
</comment>
<evidence type="ECO:0000256" key="7">
    <source>
        <dbReference type="SAM" id="MobiDB-lite"/>
    </source>
</evidence>
<dbReference type="PANTHER" id="PTHR33347">
    <property type="entry name" value="OSJNBA0091C07.3 PROTEIN"/>
    <property type="match status" value="1"/>
</dbReference>
<accession>A0AAV5KPC0</accession>
<dbReference type="InterPro" id="IPR044670">
    <property type="entry name" value="SOFL"/>
</dbReference>
<sequence>MNFMASEYSSGCESGWTLYLEQSSVSARQPEFDQIDDVCKKYKEKRSHVVEEVDDEEEEDSSMVSDASSGPPHFHENDGFFSENRYQHYPASEGTALVQPSSKRQRNKEHQHRKDQEMFSFLDDTASSPPIKFSQNNLAHNNNQSSMESVLDYSHGFSATHFEERPLFQDHRCFFQSSLSSNQMQGNQWY</sequence>
<evidence type="ECO:0000256" key="6">
    <source>
        <dbReference type="ARBA" id="ARBA00024199"/>
    </source>
</evidence>
<keyword evidence="5" id="KW-0539">Nucleus</keyword>
<keyword evidence="9" id="KW-1185">Reference proteome</keyword>
<dbReference type="EMBL" id="BPVZ01000072">
    <property type="protein sequence ID" value="GKV26511.1"/>
    <property type="molecule type" value="Genomic_DNA"/>
</dbReference>
<dbReference type="AlphaFoldDB" id="A0AAV5KPC0"/>
<feature type="compositionally biased region" description="Acidic residues" evidence="7">
    <location>
        <begin position="52"/>
        <end position="61"/>
    </location>
</feature>
<keyword evidence="3" id="KW-0203">Cytokinin biosynthesis</keyword>
<evidence type="ECO:0000256" key="3">
    <source>
        <dbReference type="ARBA" id="ARBA00022712"/>
    </source>
</evidence>
<dbReference type="PANTHER" id="PTHR33347:SF1">
    <property type="entry name" value="PROTEIN SOB FIVE-LIKE 5"/>
    <property type="match status" value="1"/>
</dbReference>
<comment type="subcellular location">
    <subcellularLocation>
        <location evidence="1">Cytoplasm</location>
    </subcellularLocation>
</comment>
<dbReference type="GO" id="GO:0005737">
    <property type="term" value="C:cytoplasm"/>
    <property type="evidence" value="ECO:0007669"/>
    <property type="project" value="UniProtKB-SubCell"/>
</dbReference>
<feature type="region of interest" description="Disordered" evidence="7">
    <location>
        <begin position="45"/>
        <end position="115"/>
    </location>
</feature>
<keyword evidence="4" id="KW-0932">Cytokinin signaling pathway</keyword>
<protein>
    <submittedName>
        <fullName evidence="8">Uncharacterized protein</fullName>
    </submittedName>
</protein>
<comment type="caution">
    <text evidence="8">The sequence shown here is derived from an EMBL/GenBank/DDBJ whole genome shotgun (WGS) entry which is preliminary data.</text>
</comment>
<proteinExistence type="inferred from homology"/>
<evidence type="ECO:0000313" key="9">
    <source>
        <dbReference type="Proteomes" id="UP001054252"/>
    </source>
</evidence>
<organism evidence="8 9">
    <name type="scientific">Rubroshorea leprosula</name>
    <dbReference type="NCBI Taxonomy" id="152421"/>
    <lineage>
        <taxon>Eukaryota</taxon>
        <taxon>Viridiplantae</taxon>
        <taxon>Streptophyta</taxon>
        <taxon>Embryophyta</taxon>
        <taxon>Tracheophyta</taxon>
        <taxon>Spermatophyta</taxon>
        <taxon>Magnoliopsida</taxon>
        <taxon>eudicotyledons</taxon>
        <taxon>Gunneridae</taxon>
        <taxon>Pentapetalae</taxon>
        <taxon>rosids</taxon>
        <taxon>malvids</taxon>
        <taxon>Malvales</taxon>
        <taxon>Dipterocarpaceae</taxon>
        <taxon>Rubroshorea</taxon>
    </lineage>
</organism>
<evidence type="ECO:0000313" key="8">
    <source>
        <dbReference type="EMBL" id="GKV26511.1"/>
    </source>
</evidence>
<name>A0AAV5KPC0_9ROSI</name>
<evidence type="ECO:0000256" key="5">
    <source>
        <dbReference type="ARBA" id="ARBA00023242"/>
    </source>
</evidence>
<dbReference type="GO" id="GO:0009736">
    <property type="term" value="P:cytokinin-activated signaling pathway"/>
    <property type="evidence" value="ECO:0007669"/>
    <property type="project" value="UniProtKB-KW"/>
</dbReference>
<gene>
    <name evidence="8" type="ORF">SLEP1_g35799</name>
</gene>
<dbReference type="GO" id="GO:0009691">
    <property type="term" value="P:cytokinin biosynthetic process"/>
    <property type="evidence" value="ECO:0007669"/>
    <property type="project" value="UniProtKB-KW"/>
</dbReference>